<keyword evidence="2" id="KW-1185">Reference proteome</keyword>
<proteinExistence type="predicted"/>
<dbReference type="InterPro" id="IPR012337">
    <property type="entry name" value="RNaseH-like_sf"/>
</dbReference>
<dbReference type="GeneID" id="31012151"/>
<name>A0A1J9S552_9PEZI</name>
<gene>
    <name evidence="1" type="ORF">BKCO1_19000108</name>
</gene>
<dbReference type="Proteomes" id="UP000183809">
    <property type="component" value="Unassembled WGS sequence"/>
</dbReference>
<comment type="caution">
    <text evidence="1">The sequence shown here is derived from an EMBL/GenBank/DDBJ whole genome shotgun (WGS) entry which is preliminary data.</text>
</comment>
<reference evidence="1 2" key="1">
    <citation type="submission" date="2016-10" db="EMBL/GenBank/DDBJ databases">
        <title>Proteomics and genomics reveal pathogen-plant mechanisms compatible with a hemibiotrophic lifestyle of Diplodia corticola.</title>
        <authorList>
            <person name="Fernandes I."/>
            <person name="De Jonge R."/>
            <person name="Van De Peer Y."/>
            <person name="Devreese B."/>
            <person name="Alves A."/>
            <person name="Esteves A.C."/>
        </authorList>
    </citation>
    <scope>NUCLEOTIDE SEQUENCE [LARGE SCALE GENOMIC DNA]</scope>
    <source>
        <strain evidence="1 2">CBS 112549</strain>
    </source>
</reference>
<evidence type="ECO:0000313" key="1">
    <source>
        <dbReference type="EMBL" id="OJD35076.1"/>
    </source>
</evidence>
<dbReference type="SUPFAM" id="SSF53098">
    <property type="entry name" value="Ribonuclease H-like"/>
    <property type="match status" value="1"/>
</dbReference>
<dbReference type="GO" id="GO:0003676">
    <property type="term" value="F:nucleic acid binding"/>
    <property type="evidence" value="ECO:0007669"/>
    <property type="project" value="InterPro"/>
</dbReference>
<organism evidence="1 2">
    <name type="scientific">Diplodia corticola</name>
    <dbReference type="NCBI Taxonomy" id="236234"/>
    <lineage>
        <taxon>Eukaryota</taxon>
        <taxon>Fungi</taxon>
        <taxon>Dikarya</taxon>
        <taxon>Ascomycota</taxon>
        <taxon>Pezizomycotina</taxon>
        <taxon>Dothideomycetes</taxon>
        <taxon>Dothideomycetes incertae sedis</taxon>
        <taxon>Botryosphaeriales</taxon>
        <taxon>Botryosphaeriaceae</taxon>
        <taxon>Diplodia</taxon>
    </lineage>
</organism>
<dbReference type="RefSeq" id="XP_020131336.1">
    <property type="nucleotide sequence ID" value="XM_020271892.1"/>
</dbReference>
<dbReference type="EMBL" id="MNUE01000019">
    <property type="protein sequence ID" value="OJD35076.1"/>
    <property type="molecule type" value="Genomic_DNA"/>
</dbReference>
<accession>A0A1J9S552</accession>
<dbReference type="Gene3D" id="3.30.420.10">
    <property type="entry name" value="Ribonuclease H-like superfamily/Ribonuclease H"/>
    <property type="match status" value="1"/>
</dbReference>
<sequence length="264" mass="29780">MQTTGPGPAPGPASANAGLPINHIIGTQQARSLHLRVHADRLPNGRLNHDASVAFANQAAGDSSTLVMYSDGSGNYRNHHEPQWTGVAVAWKRRDELLYHVAGSTIPRPMESDQMEICAVNEGMSTALVERWSQVESQVVVLMDNIIALQVIRDWVPGQGGANERVLQRLKKYDDFFAAQGVPVVVRFLKGRRFVEGHDIADVWARQLSTPRESFKHSGNQTQWYHARERHMFTKIMIWHKAVDDNDELEGEWNRFERRVAQQS</sequence>
<dbReference type="AlphaFoldDB" id="A0A1J9S552"/>
<evidence type="ECO:0000313" key="2">
    <source>
        <dbReference type="Proteomes" id="UP000183809"/>
    </source>
</evidence>
<dbReference type="InterPro" id="IPR036397">
    <property type="entry name" value="RNaseH_sf"/>
</dbReference>
<dbReference type="OrthoDB" id="3933462at2759"/>
<protein>
    <submittedName>
        <fullName evidence="1">Zinc knuckle protein</fullName>
    </submittedName>
</protein>